<organism evidence="3 4">
    <name type="scientific">Anaerococcus tetradius</name>
    <dbReference type="NCBI Taxonomy" id="33036"/>
    <lineage>
        <taxon>Bacteria</taxon>
        <taxon>Bacillati</taxon>
        <taxon>Bacillota</taxon>
        <taxon>Tissierellia</taxon>
        <taxon>Tissierellales</taxon>
        <taxon>Peptoniphilaceae</taxon>
        <taxon>Anaerococcus</taxon>
    </lineage>
</organism>
<dbReference type="STRING" id="33036.HMPREF3200_00441"/>
<comment type="caution">
    <text evidence="3">The sequence shown here is derived from an EMBL/GenBank/DDBJ whole genome shotgun (WGS) entry which is preliminary data.</text>
</comment>
<name>A0A133KHL1_9FIRM</name>
<keyword evidence="2" id="KW-0812">Transmembrane</keyword>
<evidence type="ECO:0000256" key="2">
    <source>
        <dbReference type="SAM" id="Phobius"/>
    </source>
</evidence>
<keyword evidence="2" id="KW-1133">Transmembrane helix</keyword>
<dbReference type="Proteomes" id="UP000070383">
    <property type="component" value="Unassembled WGS sequence"/>
</dbReference>
<feature type="transmembrane region" description="Helical" evidence="2">
    <location>
        <begin position="15"/>
        <end position="36"/>
    </location>
</feature>
<keyword evidence="4" id="KW-1185">Reference proteome</keyword>
<proteinExistence type="predicted"/>
<reference evidence="4" key="1">
    <citation type="submission" date="2016-01" db="EMBL/GenBank/DDBJ databases">
        <authorList>
            <person name="Mitreva M."/>
            <person name="Pepin K.H."/>
            <person name="Mihindukulasuriya K.A."/>
            <person name="Fulton R."/>
            <person name="Fronick C."/>
            <person name="O'Laughlin M."/>
            <person name="Miner T."/>
            <person name="Herter B."/>
            <person name="Rosa B.A."/>
            <person name="Cordes M."/>
            <person name="Tomlinson C."/>
            <person name="Wollam A."/>
            <person name="Palsikar V.B."/>
            <person name="Mardis E.R."/>
            <person name="Wilson R.K."/>
        </authorList>
    </citation>
    <scope>NUCLEOTIDE SEQUENCE [LARGE SCALE GENOMIC DNA]</scope>
    <source>
        <strain evidence="4">MJR8151</strain>
    </source>
</reference>
<dbReference type="PATRIC" id="fig|33036.3.peg.441"/>
<feature type="transmembrane region" description="Helical" evidence="2">
    <location>
        <begin position="113"/>
        <end position="133"/>
    </location>
</feature>
<feature type="coiled-coil region" evidence="1">
    <location>
        <begin position="233"/>
        <end position="263"/>
    </location>
</feature>
<dbReference type="OrthoDB" id="1693023at2"/>
<feature type="transmembrane region" description="Helical" evidence="2">
    <location>
        <begin position="43"/>
        <end position="59"/>
    </location>
</feature>
<accession>A0A133KHL1</accession>
<sequence>MDFTNVFNDIGNVLTYNQITLIPIFFAVILLLLFAISKAFRKSGLFLLGLTFAVDYGIRSLPIDLYGMFPILNNVIAGFYLLGGIIFVIRIIKILVKSSTNLVKASEYKARKNGFFSYTGALPFLIMIIVSIVDSNNLLPKALKSLLTSLSFLYMIFRTLFSTYKHLNEKDIRLVNDKMKFDDIDQFLNEKTKDSKAKGINADRKVRKSLDDDVKIFSGLKPKLVASKKPDKVEDLRDDLFRLQDKEREIEKIEKELSNTDIIHMVSREDKSFLNETTIRITNIETGEVTSYTSRNAKFNIVEEKEYKVDLEFRHTNEYDYGRFIDILIRYSKDRQAYKFELIVAPSDIKESKIVLYDPSNIFDFSEENYQNICGKIISMNFPKYKINFITGN</sequence>
<evidence type="ECO:0000256" key="1">
    <source>
        <dbReference type="SAM" id="Coils"/>
    </source>
</evidence>
<feature type="transmembrane region" description="Helical" evidence="2">
    <location>
        <begin position="71"/>
        <end position="92"/>
    </location>
</feature>
<dbReference type="RefSeq" id="WP_060929044.1">
    <property type="nucleotide sequence ID" value="NZ_KQ955253.1"/>
</dbReference>
<protein>
    <submittedName>
        <fullName evidence="3">Uncharacterized protein</fullName>
    </submittedName>
</protein>
<keyword evidence="1" id="KW-0175">Coiled coil</keyword>
<dbReference type="AlphaFoldDB" id="A0A133KHL1"/>
<dbReference type="EMBL" id="LRPM01000010">
    <property type="protein sequence ID" value="KWZ78960.1"/>
    <property type="molecule type" value="Genomic_DNA"/>
</dbReference>
<evidence type="ECO:0000313" key="3">
    <source>
        <dbReference type="EMBL" id="KWZ78960.1"/>
    </source>
</evidence>
<gene>
    <name evidence="3" type="ORF">HMPREF3200_00441</name>
</gene>
<keyword evidence="2" id="KW-0472">Membrane</keyword>
<evidence type="ECO:0000313" key="4">
    <source>
        <dbReference type="Proteomes" id="UP000070383"/>
    </source>
</evidence>